<sequence>MPVNGESYPCEYRIMPKGAMESGKLLTDMRKNAMEAVHMLQVFSNNFIRSIYTGVIAMAASEMYILELDTEDPNILLVMRCNILSYFPSSASSEE</sequence>
<evidence type="ECO:0000313" key="2">
    <source>
        <dbReference type="Proteomes" id="UP000796880"/>
    </source>
</evidence>
<reference evidence="1" key="1">
    <citation type="submission" date="2020-03" db="EMBL/GenBank/DDBJ databases">
        <title>A high-quality chromosome-level genome assembly of a woody plant with both climbing and erect habits, Rhamnella rubrinervis.</title>
        <authorList>
            <person name="Lu Z."/>
            <person name="Yang Y."/>
            <person name="Zhu X."/>
            <person name="Sun Y."/>
        </authorList>
    </citation>
    <scope>NUCLEOTIDE SEQUENCE</scope>
    <source>
        <strain evidence="1">BYM</strain>
        <tissue evidence="1">Leaf</tissue>
    </source>
</reference>
<keyword evidence="2" id="KW-1185">Reference proteome</keyword>
<protein>
    <submittedName>
        <fullName evidence="1">Uncharacterized protein</fullName>
    </submittedName>
</protein>
<dbReference type="AlphaFoldDB" id="A0A8K0H478"/>
<accession>A0A8K0H478</accession>
<organism evidence="1 2">
    <name type="scientific">Rhamnella rubrinervis</name>
    <dbReference type="NCBI Taxonomy" id="2594499"/>
    <lineage>
        <taxon>Eukaryota</taxon>
        <taxon>Viridiplantae</taxon>
        <taxon>Streptophyta</taxon>
        <taxon>Embryophyta</taxon>
        <taxon>Tracheophyta</taxon>
        <taxon>Spermatophyta</taxon>
        <taxon>Magnoliopsida</taxon>
        <taxon>eudicotyledons</taxon>
        <taxon>Gunneridae</taxon>
        <taxon>Pentapetalae</taxon>
        <taxon>rosids</taxon>
        <taxon>fabids</taxon>
        <taxon>Rosales</taxon>
        <taxon>Rhamnaceae</taxon>
        <taxon>rhamnoid group</taxon>
        <taxon>Rhamneae</taxon>
        <taxon>Rhamnella</taxon>
    </lineage>
</organism>
<comment type="caution">
    <text evidence="1">The sequence shown here is derived from an EMBL/GenBank/DDBJ whole genome shotgun (WGS) entry which is preliminary data.</text>
</comment>
<proteinExistence type="predicted"/>
<dbReference type="Proteomes" id="UP000796880">
    <property type="component" value="Unassembled WGS sequence"/>
</dbReference>
<dbReference type="EMBL" id="VOIH02000005">
    <property type="protein sequence ID" value="KAF3445516.1"/>
    <property type="molecule type" value="Genomic_DNA"/>
</dbReference>
<name>A0A8K0H478_9ROSA</name>
<evidence type="ECO:0000313" key="1">
    <source>
        <dbReference type="EMBL" id="KAF3445516.1"/>
    </source>
</evidence>
<gene>
    <name evidence="1" type="ORF">FNV43_RR10692</name>
</gene>